<evidence type="ECO:0000313" key="2">
    <source>
        <dbReference type="Proteomes" id="UP001417504"/>
    </source>
</evidence>
<gene>
    <name evidence="1" type="ORF">Sjap_018383</name>
</gene>
<proteinExistence type="predicted"/>
<dbReference type="AlphaFoldDB" id="A0AAP0I7X3"/>
<protein>
    <submittedName>
        <fullName evidence="1">Uncharacterized protein</fullName>
    </submittedName>
</protein>
<sequence>MRLCVQAFAAALGVIFAEEGCQGILGEFGWIGLFGRELLLRQLNVDRFFCVWKIWWFFLFHL</sequence>
<evidence type="ECO:0000313" key="1">
    <source>
        <dbReference type="EMBL" id="KAK9110323.1"/>
    </source>
</evidence>
<dbReference type="Proteomes" id="UP001417504">
    <property type="component" value="Unassembled WGS sequence"/>
</dbReference>
<name>A0AAP0I7X3_9MAGN</name>
<organism evidence="1 2">
    <name type="scientific">Stephania japonica</name>
    <dbReference type="NCBI Taxonomy" id="461633"/>
    <lineage>
        <taxon>Eukaryota</taxon>
        <taxon>Viridiplantae</taxon>
        <taxon>Streptophyta</taxon>
        <taxon>Embryophyta</taxon>
        <taxon>Tracheophyta</taxon>
        <taxon>Spermatophyta</taxon>
        <taxon>Magnoliopsida</taxon>
        <taxon>Ranunculales</taxon>
        <taxon>Menispermaceae</taxon>
        <taxon>Menispermoideae</taxon>
        <taxon>Cissampelideae</taxon>
        <taxon>Stephania</taxon>
    </lineage>
</organism>
<dbReference type="EMBL" id="JBBNAE010000007">
    <property type="protein sequence ID" value="KAK9110323.1"/>
    <property type="molecule type" value="Genomic_DNA"/>
</dbReference>
<accession>A0AAP0I7X3</accession>
<reference evidence="1 2" key="1">
    <citation type="submission" date="2024-01" db="EMBL/GenBank/DDBJ databases">
        <title>Genome assemblies of Stephania.</title>
        <authorList>
            <person name="Yang L."/>
        </authorList>
    </citation>
    <scope>NUCLEOTIDE SEQUENCE [LARGE SCALE GENOMIC DNA]</scope>
    <source>
        <strain evidence="1">QJT</strain>
        <tissue evidence="1">Leaf</tissue>
    </source>
</reference>
<keyword evidence="2" id="KW-1185">Reference proteome</keyword>
<comment type="caution">
    <text evidence="1">The sequence shown here is derived from an EMBL/GenBank/DDBJ whole genome shotgun (WGS) entry which is preliminary data.</text>
</comment>